<feature type="region of interest" description="Disordered" evidence="1">
    <location>
        <begin position="153"/>
        <end position="203"/>
    </location>
</feature>
<evidence type="ECO:0000256" key="1">
    <source>
        <dbReference type="SAM" id="MobiDB-lite"/>
    </source>
</evidence>
<sequence>MFHCERYDGPPSRASVLRSAVPAGDFSDESNSWCTAESRLAESLDFLLSVVSDVQDFGNGCGIHPDTFWCLIFTHLIGSLSKKLSITFAISDLFLDLSDKNPSSINTPFILPHTSRWNPEAPYDEAVVLISHVIHTNRYDISKDIKHATSSEYSSSKSSEVSSSDPLLPVSSTSSVGHEGAPKVCEEIGRPKGKANGDNDEHRQIAEEEIIEGIEEGRSENNTDGSIRSLDLPLCMHFLPGRGRRFATVLPVLVVGYAGDHIASLITSVLLQRYVWGIDNIPVIGLAICDTETIARVVFGWIDNPNTDDPNCLSHFDTIVEVASSPSIRPLAWRADHIDFDLFSKEKWNNGIVARVSSWLDGMLQADPPNFKSLTVAGFETDEHSNAIPPPIDNEHYYDDRVSTIVDSDIFDRPPIKLSDVSSDSEECSNLNQQHDLPLTNTHASRFRELLVAQHTEEGVKGILDDEDDDVMARCLSDELPALMDISVNAEHLTRSRGLCRNSAYHMFNILLHRFFRFGHITKIPQLSQKPCCGAHQRRRQRFSQMGIEDHWLSLLYFKSYKVLRKYPDPERNKLCRKVSSLTRLYASADELEFHGKVEPKTGMTDATMVISLASPSAVEREKLINMINDTAIVRLDFPGPSNQPTLSNNQSPTLSPDSTPRHNLGDEIKLQVPILLLQHTKPGKGRTTAMSQLKMNSVAAVNFMAALGIRGQPIFGILTCGTTASLIYTWKSTIKDDENIYIFDPVSRYDISRPVECYRFAVLILRLRREAEKLRNVIVQGGYVDKFFGQSEDGPLRNWTVEALCKRPEKEVYPQPDPS</sequence>
<keyword evidence="3" id="KW-1185">Reference proteome</keyword>
<dbReference type="EMBL" id="JABCKI010006236">
    <property type="protein sequence ID" value="KAG5634909.1"/>
    <property type="molecule type" value="Genomic_DNA"/>
</dbReference>
<organism evidence="2 3">
    <name type="scientific">Sphagnurus paluster</name>
    <dbReference type="NCBI Taxonomy" id="117069"/>
    <lineage>
        <taxon>Eukaryota</taxon>
        <taxon>Fungi</taxon>
        <taxon>Dikarya</taxon>
        <taxon>Basidiomycota</taxon>
        <taxon>Agaricomycotina</taxon>
        <taxon>Agaricomycetes</taxon>
        <taxon>Agaricomycetidae</taxon>
        <taxon>Agaricales</taxon>
        <taxon>Tricholomatineae</taxon>
        <taxon>Lyophyllaceae</taxon>
        <taxon>Sphagnurus</taxon>
    </lineage>
</organism>
<feature type="region of interest" description="Disordered" evidence="1">
    <location>
        <begin position="639"/>
        <end position="663"/>
    </location>
</feature>
<reference evidence="2" key="1">
    <citation type="submission" date="2021-02" db="EMBL/GenBank/DDBJ databases">
        <authorList>
            <person name="Nieuwenhuis M."/>
            <person name="Van De Peppel L.J.J."/>
        </authorList>
    </citation>
    <scope>NUCLEOTIDE SEQUENCE</scope>
    <source>
        <strain evidence="2">D49</strain>
    </source>
</reference>
<dbReference type="OrthoDB" id="2919059at2759"/>
<accession>A0A9P7FQ33</accession>
<dbReference type="Proteomes" id="UP000717328">
    <property type="component" value="Unassembled WGS sequence"/>
</dbReference>
<feature type="compositionally biased region" description="Polar residues" evidence="1">
    <location>
        <begin position="641"/>
        <end position="659"/>
    </location>
</feature>
<proteinExistence type="predicted"/>
<comment type="caution">
    <text evidence="2">The sequence shown here is derived from an EMBL/GenBank/DDBJ whole genome shotgun (WGS) entry which is preliminary data.</text>
</comment>
<protein>
    <submittedName>
        <fullName evidence="2">Uncharacterized protein</fullName>
    </submittedName>
</protein>
<feature type="compositionally biased region" description="Basic and acidic residues" evidence="1">
    <location>
        <begin position="180"/>
        <end position="203"/>
    </location>
</feature>
<evidence type="ECO:0000313" key="3">
    <source>
        <dbReference type="Proteomes" id="UP000717328"/>
    </source>
</evidence>
<evidence type="ECO:0000313" key="2">
    <source>
        <dbReference type="EMBL" id="KAG5634909.1"/>
    </source>
</evidence>
<dbReference type="AlphaFoldDB" id="A0A9P7FQ33"/>
<gene>
    <name evidence="2" type="ORF">H0H81_000359</name>
</gene>
<feature type="compositionally biased region" description="Low complexity" evidence="1">
    <location>
        <begin position="153"/>
        <end position="175"/>
    </location>
</feature>
<name>A0A9P7FQ33_9AGAR</name>
<reference evidence="2" key="2">
    <citation type="submission" date="2021-10" db="EMBL/GenBank/DDBJ databases">
        <title>Phylogenomics reveals ancestral predisposition of the termite-cultivated fungus Termitomyces towards a domesticated lifestyle.</title>
        <authorList>
            <person name="Auxier B."/>
            <person name="Grum-Grzhimaylo A."/>
            <person name="Cardenas M.E."/>
            <person name="Lodge J.D."/>
            <person name="Laessoe T."/>
            <person name="Pedersen O."/>
            <person name="Smith M.E."/>
            <person name="Kuyper T.W."/>
            <person name="Franco-Molano E.A."/>
            <person name="Baroni T.J."/>
            <person name="Aanen D.K."/>
        </authorList>
    </citation>
    <scope>NUCLEOTIDE SEQUENCE</scope>
    <source>
        <strain evidence="2">D49</strain>
    </source>
</reference>